<protein>
    <submittedName>
        <fullName evidence="1">Uncharacterized protein</fullName>
    </submittedName>
</protein>
<name>A0ACB0LMM3_TRIPR</name>
<dbReference type="EMBL" id="CASHSV030000615">
    <property type="protein sequence ID" value="CAJ2670759.1"/>
    <property type="molecule type" value="Genomic_DNA"/>
</dbReference>
<sequence>MLMKNLLRSKEFWPLIENGVSIAPANATAEQVRLANESKLNDLKVKNYLFQSIDRTIMETILNRETAKDIWEAMKRKYQGTTKVKRAQLQAIRREFELLEMKESESVDEYFSRTLTIANRMTVSGETVQQVTIVEKILRSLAPRFNYVVCSIEQSTNVAELSVEELQSSLLVQEQRMRGQQESSVEQALKISNGGRGAGNGRGRGRGRGRGGRGRQNLETVECFKCHKLGHYQNSCPDWGDNVNYTEFYEEKETLLMARTDKDHEIREEIWYLDSGCSNHMIGQKDWLYDFDSSFKDSVKLGNDTKMSVMGKGNVKLFINGKIHVITNVYYLPGLTTNLLSVGQLQEKKVTVVFKDNMCKGYHDENGLIFSTQMTANRMFLISAPVIMPMCKQQREAIPKQAKWRATEKLQLIHSDICGPINPSSNGGKRYFITFTDDYSRKTWVYLLKEKSEAFENFKNFKALVENESGNKIQCLRTDRGGEYTSNAFDEFCTSHGIKRQFTAAYTPQQNGVSERKNRTLLNIVRSMLASRNVPKRFWPEAVKWSTHIMNRSPTVSVKNMTPEECWSGIKPSVAHFRVFGCIAFAHVPDSQRKKLDNKSIKCVHLGISDESKAYKLYNPVDKKVIISRDVVFDESKAWNWDNKLKESDGNEVLVDSDEITATIDEPVEPQVTHDPPLSSSDMDIGYESTDAEDESSDENGNQLEPRVRKLPSHFKDFVMGAEIDNEQELQNLAVYSSSEDPCTYDEACKHQVWKDAMDAEIKAIEDNNTWELSVLPEGMKAIGVKWIYKTKYNEMGQIDKHKARLVAKGYTQKYGIDYSEVFAPVARWETIRTVLALAASKGWCVYQLDVKSAFLHGELTEDIYVEQPAGYLKGDSKQVYKLRKALYGLKQAPRAWYSKIEAHFLSEKFEKCPVEHTLFVKKVDNNDGILIVSIYVDDLIVTGNNLVHINTFKQSMMNRFAMSDLGKMKYVLGVECVLLFIQFIPIRKCSFNSPKRSVSSSSSSSSSSHKSHKSQIVRLRNPKS</sequence>
<comment type="caution">
    <text evidence="1">The sequence shown here is derived from an EMBL/GenBank/DDBJ whole genome shotgun (WGS) entry which is preliminary data.</text>
</comment>
<evidence type="ECO:0000313" key="1">
    <source>
        <dbReference type="EMBL" id="CAJ2670759.1"/>
    </source>
</evidence>
<gene>
    <name evidence="1" type="ORF">MILVUS5_LOCUS34742</name>
</gene>
<dbReference type="Proteomes" id="UP001177021">
    <property type="component" value="Unassembled WGS sequence"/>
</dbReference>
<accession>A0ACB0LMM3</accession>
<organism evidence="1 2">
    <name type="scientific">Trifolium pratense</name>
    <name type="common">Red clover</name>
    <dbReference type="NCBI Taxonomy" id="57577"/>
    <lineage>
        <taxon>Eukaryota</taxon>
        <taxon>Viridiplantae</taxon>
        <taxon>Streptophyta</taxon>
        <taxon>Embryophyta</taxon>
        <taxon>Tracheophyta</taxon>
        <taxon>Spermatophyta</taxon>
        <taxon>Magnoliopsida</taxon>
        <taxon>eudicotyledons</taxon>
        <taxon>Gunneridae</taxon>
        <taxon>Pentapetalae</taxon>
        <taxon>rosids</taxon>
        <taxon>fabids</taxon>
        <taxon>Fabales</taxon>
        <taxon>Fabaceae</taxon>
        <taxon>Papilionoideae</taxon>
        <taxon>50 kb inversion clade</taxon>
        <taxon>NPAAA clade</taxon>
        <taxon>Hologalegina</taxon>
        <taxon>IRL clade</taxon>
        <taxon>Trifolieae</taxon>
        <taxon>Trifolium</taxon>
    </lineage>
</organism>
<reference evidence="1" key="1">
    <citation type="submission" date="2023-10" db="EMBL/GenBank/DDBJ databases">
        <authorList>
            <person name="Rodriguez Cubillos JULIANA M."/>
            <person name="De Vega J."/>
        </authorList>
    </citation>
    <scope>NUCLEOTIDE SEQUENCE</scope>
</reference>
<proteinExistence type="predicted"/>
<evidence type="ECO:0000313" key="2">
    <source>
        <dbReference type="Proteomes" id="UP001177021"/>
    </source>
</evidence>
<keyword evidence="2" id="KW-1185">Reference proteome</keyword>